<dbReference type="AlphaFoldDB" id="A0A4Q7AMA8"/>
<dbReference type="EMBL" id="SGSU01000027">
    <property type="protein sequence ID" value="RZG64150.1"/>
    <property type="molecule type" value="Genomic_DNA"/>
</dbReference>
<accession>A0A4Q7AMA8</accession>
<comment type="caution">
    <text evidence="1">The sequence shown here is derived from an EMBL/GenBank/DDBJ whole genome shotgun (WGS) entry which is preliminary data.</text>
</comment>
<dbReference type="Pfam" id="PF11185">
    <property type="entry name" value="DUF2971"/>
    <property type="match status" value="1"/>
</dbReference>
<gene>
    <name evidence="1" type="ORF">EXE25_17610</name>
</gene>
<reference evidence="1 2" key="1">
    <citation type="submission" date="2019-02" db="EMBL/GenBank/DDBJ databases">
        <title>The Batch Genome Submission of Acinetobacter spp. strains.</title>
        <authorList>
            <person name="Qin J."/>
            <person name="Hu Y."/>
            <person name="Ye H."/>
            <person name="Wei L."/>
            <person name="Feng Y."/>
            <person name="Zong Z."/>
        </authorList>
    </citation>
    <scope>NUCLEOTIDE SEQUENCE [LARGE SCALE GENOMIC DNA]</scope>
    <source>
        <strain evidence="1 2">WCHABo060081</strain>
    </source>
</reference>
<protein>
    <submittedName>
        <fullName evidence="1">DUF2971 domain-containing protein</fullName>
    </submittedName>
</protein>
<dbReference type="InterPro" id="IPR021352">
    <property type="entry name" value="DUF2971"/>
</dbReference>
<organism evidence="1 2">
    <name type="scientific">Acinetobacter bouvetii</name>
    <dbReference type="NCBI Taxonomy" id="202951"/>
    <lineage>
        <taxon>Bacteria</taxon>
        <taxon>Pseudomonadati</taxon>
        <taxon>Pseudomonadota</taxon>
        <taxon>Gammaproteobacteria</taxon>
        <taxon>Moraxellales</taxon>
        <taxon>Moraxellaceae</taxon>
        <taxon>Acinetobacter</taxon>
    </lineage>
</organism>
<sequence>MSYFDILKKAYTEQYAQTYQDDEYYYLYKHFSYGVKDSKLEFKVLDSFYNSSLLFSKPNAFNDPFDCLSLIDYDFSKIKKHELEDLLGKSMTNKYFKLYKDVEIRKLKDLPHVKNWGDYRRNGFHLTCFNNSPLHILMWSHYACNHEGFMVEFKFKKLKDYRHLPVPVIYSNDFPKLKYPYNASSKMCLENNDVGAEYLIKLFSNKAECWSYENEFRMLNIKGNLVNPKEPYEIESDLFSSVIFGNKVSERRKDETIKAISAFNHKYDKHIKIYDAKMKDDKYELFVPNHPRLDGKEFKAI</sequence>
<dbReference type="RefSeq" id="WP_130148526.1">
    <property type="nucleotide sequence ID" value="NZ_SGSU01000027.1"/>
</dbReference>
<dbReference type="Proteomes" id="UP000293483">
    <property type="component" value="Unassembled WGS sequence"/>
</dbReference>
<name>A0A4Q7AMA8_9GAMM</name>
<proteinExistence type="predicted"/>
<evidence type="ECO:0000313" key="2">
    <source>
        <dbReference type="Proteomes" id="UP000293483"/>
    </source>
</evidence>
<evidence type="ECO:0000313" key="1">
    <source>
        <dbReference type="EMBL" id="RZG64150.1"/>
    </source>
</evidence>